<evidence type="ECO:0000313" key="1">
    <source>
        <dbReference type="EMBL" id="EXZ43234.1"/>
    </source>
</evidence>
<organism evidence="1 2">
    <name type="scientific">Bacteroides fragilis str. 2-F-2 #4</name>
    <dbReference type="NCBI Taxonomy" id="1339280"/>
    <lineage>
        <taxon>Bacteria</taxon>
        <taxon>Pseudomonadati</taxon>
        <taxon>Bacteroidota</taxon>
        <taxon>Bacteroidia</taxon>
        <taxon>Bacteroidales</taxon>
        <taxon>Bacteroidaceae</taxon>
        <taxon>Bacteroides</taxon>
    </lineage>
</organism>
<protein>
    <submittedName>
        <fullName evidence="1">Uncharacterized protein</fullName>
    </submittedName>
</protein>
<gene>
    <name evidence="1" type="ORF">M076_3614</name>
</gene>
<sequence>MNNERVHTCGHEVPEDTIKLFIQLIIIISVNKEKGKKLFPLLEYLHWTENSQRHNLLH</sequence>
<proteinExistence type="predicted"/>
<accession>A0A016A821</accession>
<evidence type="ECO:0000313" key="2">
    <source>
        <dbReference type="Proteomes" id="UP000022272"/>
    </source>
</evidence>
<dbReference type="Proteomes" id="UP000022272">
    <property type="component" value="Unassembled WGS sequence"/>
</dbReference>
<comment type="caution">
    <text evidence="1">The sequence shown here is derived from an EMBL/GenBank/DDBJ whole genome shotgun (WGS) entry which is preliminary data.</text>
</comment>
<dbReference type="EMBL" id="JGDM01000081">
    <property type="protein sequence ID" value="EXZ43234.1"/>
    <property type="molecule type" value="Genomic_DNA"/>
</dbReference>
<reference evidence="1 2" key="1">
    <citation type="submission" date="2014-02" db="EMBL/GenBank/DDBJ databases">
        <authorList>
            <person name="Sears C."/>
            <person name="Carroll K."/>
            <person name="Sack B.R."/>
            <person name="Qadri F."/>
            <person name="Myers L.L."/>
            <person name="Chung G.-T."/>
            <person name="Escheverria P."/>
            <person name="Fraser C.M."/>
            <person name="Sadzewicz L."/>
            <person name="Shefchek K.A."/>
            <person name="Tallon L."/>
            <person name="Das S.P."/>
            <person name="Daugherty S."/>
            <person name="Mongodin E.F."/>
        </authorList>
    </citation>
    <scope>NUCLEOTIDE SEQUENCE [LARGE SCALE GENOMIC DNA]</scope>
    <source>
        <strain evidence="1 2">2-F-2 #4</strain>
    </source>
</reference>
<name>A0A016A821_BACFG</name>
<dbReference type="AlphaFoldDB" id="A0A016A821"/>